<proteinExistence type="predicted"/>
<dbReference type="PANTHER" id="PTHR43434">
    <property type="entry name" value="PHOSPHOGLYCOLATE PHOSPHATASE"/>
    <property type="match status" value="1"/>
</dbReference>
<dbReference type="SUPFAM" id="SSF56784">
    <property type="entry name" value="HAD-like"/>
    <property type="match status" value="1"/>
</dbReference>
<dbReference type="RefSeq" id="WP_234766942.1">
    <property type="nucleotide sequence ID" value="NZ_JAKEIP010000223.1"/>
</dbReference>
<keyword evidence="2" id="KW-1185">Reference proteome</keyword>
<accession>A0A9X1Q5X8</accession>
<name>A0A9X1Q5X8_STRM4</name>
<dbReference type="InterPro" id="IPR023214">
    <property type="entry name" value="HAD_sf"/>
</dbReference>
<dbReference type="NCBIfam" id="TIGR01549">
    <property type="entry name" value="HAD-SF-IA-v1"/>
    <property type="match status" value="1"/>
</dbReference>
<dbReference type="Gene3D" id="3.40.50.1000">
    <property type="entry name" value="HAD superfamily/HAD-like"/>
    <property type="match status" value="1"/>
</dbReference>
<dbReference type="AlphaFoldDB" id="A0A9X1Q5X8"/>
<dbReference type="GO" id="GO:0005829">
    <property type="term" value="C:cytosol"/>
    <property type="evidence" value="ECO:0007669"/>
    <property type="project" value="TreeGrafter"/>
</dbReference>
<comment type="caution">
    <text evidence="1">The sequence shown here is derived from an EMBL/GenBank/DDBJ whole genome shotgun (WGS) entry which is preliminary data.</text>
</comment>
<dbReference type="EMBL" id="JAKEIP010000223">
    <property type="protein sequence ID" value="MCF1598564.1"/>
    <property type="molecule type" value="Genomic_DNA"/>
</dbReference>
<dbReference type="PANTHER" id="PTHR43434:SF1">
    <property type="entry name" value="PHOSPHOGLYCOLATE PHOSPHATASE"/>
    <property type="match status" value="1"/>
</dbReference>
<protein>
    <submittedName>
        <fullName evidence="1">HAD family phosphatase</fullName>
    </submittedName>
</protein>
<dbReference type="Proteomes" id="UP001139384">
    <property type="component" value="Unassembled WGS sequence"/>
</dbReference>
<organism evidence="1 2">
    <name type="scientific">Streptomyces muensis</name>
    <dbReference type="NCBI Taxonomy" id="1077944"/>
    <lineage>
        <taxon>Bacteria</taxon>
        <taxon>Bacillati</taxon>
        <taxon>Actinomycetota</taxon>
        <taxon>Actinomycetes</taxon>
        <taxon>Kitasatosporales</taxon>
        <taxon>Streptomycetaceae</taxon>
        <taxon>Streptomyces</taxon>
    </lineage>
</organism>
<evidence type="ECO:0000313" key="2">
    <source>
        <dbReference type="Proteomes" id="UP001139384"/>
    </source>
</evidence>
<dbReference type="GO" id="GO:0008967">
    <property type="term" value="F:phosphoglycolate phosphatase activity"/>
    <property type="evidence" value="ECO:0007669"/>
    <property type="project" value="TreeGrafter"/>
</dbReference>
<dbReference type="GO" id="GO:0006281">
    <property type="term" value="P:DNA repair"/>
    <property type="evidence" value="ECO:0007669"/>
    <property type="project" value="TreeGrafter"/>
</dbReference>
<gene>
    <name evidence="1" type="ORF">L0P92_34205</name>
</gene>
<dbReference type="InterPro" id="IPR036412">
    <property type="entry name" value="HAD-like_sf"/>
</dbReference>
<reference evidence="1" key="1">
    <citation type="submission" date="2022-01" db="EMBL/GenBank/DDBJ databases">
        <title>Draft Genome Sequences of Seven Type Strains of the Genus Streptomyces.</title>
        <authorList>
            <person name="Aziz S."/>
            <person name="Coretto E."/>
            <person name="Chronakova A."/>
            <person name="Sproer C."/>
            <person name="Huber K."/>
            <person name="Nouioui I."/>
            <person name="Gross H."/>
        </authorList>
    </citation>
    <scope>NUCLEOTIDE SEQUENCE</scope>
    <source>
        <strain evidence="1">DSM 103493</strain>
    </source>
</reference>
<sequence length="248" mass="27265">MGGALDAREDQLGLLEGVEAVLLDFDGPVCDLFGNVSTAPVASEIKEKVRSIWGRDLDQKVEDCHDSHGILLLLQDMYDPTDPDPRSREALRAAEETVTEYEAKAVLLAHPAPGVEKLVNALRWAEIPLVIVSNNAAEPIRAYLERWDLLEQFQDVIGRDPHDLHHMKPHPRSVERALESLGGPPPSECVLIGDQLTDLEAALAARTRFIGYTQSPVRAARMLERGAHAVVSSHEPLISAAEAMRKPN</sequence>
<dbReference type="InterPro" id="IPR006439">
    <property type="entry name" value="HAD-SF_hydro_IA"/>
</dbReference>
<evidence type="ECO:0000313" key="1">
    <source>
        <dbReference type="EMBL" id="MCF1598564.1"/>
    </source>
</evidence>
<dbReference type="Pfam" id="PF00702">
    <property type="entry name" value="Hydrolase"/>
    <property type="match status" value="1"/>
</dbReference>
<dbReference type="InterPro" id="IPR050155">
    <property type="entry name" value="HAD-like_hydrolase_sf"/>
</dbReference>